<dbReference type="RefSeq" id="WP_317978760.1">
    <property type="nucleotide sequence ID" value="NZ_BTCL01000002.1"/>
</dbReference>
<organism evidence="2 3">
    <name type="scientific">Paenibacillus glycanilyticus</name>
    <dbReference type="NCBI Taxonomy" id="126569"/>
    <lineage>
        <taxon>Bacteria</taxon>
        <taxon>Bacillati</taxon>
        <taxon>Bacillota</taxon>
        <taxon>Bacilli</taxon>
        <taxon>Bacillales</taxon>
        <taxon>Paenibacillaceae</taxon>
        <taxon>Paenibacillus</taxon>
    </lineage>
</organism>
<keyword evidence="1" id="KW-1133">Transmembrane helix</keyword>
<keyword evidence="3" id="KW-1185">Reference proteome</keyword>
<feature type="transmembrane region" description="Helical" evidence="1">
    <location>
        <begin position="7"/>
        <end position="27"/>
    </location>
</feature>
<keyword evidence="1" id="KW-0472">Membrane</keyword>
<evidence type="ECO:0000313" key="3">
    <source>
        <dbReference type="Proteomes" id="UP001285921"/>
    </source>
</evidence>
<proteinExistence type="predicted"/>
<protein>
    <submittedName>
        <fullName evidence="2">Uncharacterized protein</fullName>
    </submittedName>
</protein>
<gene>
    <name evidence="2" type="ORF">PghCCS26_06070</name>
</gene>
<evidence type="ECO:0000313" key="2">
    <source>
        <dbReference type="EMBL" id="GMK43480.1"/>
    </source>
</evidence>
<comment type="caution">
    <text evidence="2">The sequence shown here is derived from an EMBL/GenBank/DDBJ whole genome shotgun (WGS) entry which is preliminary data.</text>
</comment>
<keyword evidence="1" id="KW-0812">Transmembrane</keyword>
<dbReference type="EMBL" id="BTCL01000002">
    <property type="protein sequence ID" value="GMK43480.1"/>
    <property type="molecule type" value="Genomic_DNA"/>
</dbReference>
<accession>A0ABQ6NFV7</accession>
<evidence type="ECO:0000256" key="1">
    <source>
        <dbReference type="SAM" id="Phobius"/>
    </source>
</evidence>
<sequence length="109" mass="12902">MLELQDLIPYFFSISILCSMAYLAYFAHQSVDAEFNTLQKRVVWEPIVPIVVVISRLERIQHWLARRIKRKEAPDGESADCRASFVKITEHAHKRGGYYEQKQCIHRFY</sequence>
<dbReference type="Proteomes" id="UP001285921">
    <property type="component" value="Unassembled WGS sequence"/>
</dbReference>
<name>A0ABQ6NFV7_9BACL</name>
<feature type="transmembrane region" description="Helical" evidence="1">
    <location>
        <begin position="47"/>
        <end position="65"/>
    </location>
</feature>
<reference evidence="2 3" key="1">
    <citation type="submission" date="2023-05" db="EMBL/GenBank/DDBJ databases">
        <title>Draft genome of Paenibacillus sp. CCS26.</title>
        <authorList>
            <person name="Akita H."/>
            <person name="Shinto Y."/>
            <person name="Kimura Z."/>
        </authorList>
    </citation>
    <scope>NUCLEOTIDE SEQUENCE [LARGE SCALE GENOMIC DNA]</scope>
    <source>
        <strain evidence="2 3">CCS26</strain>
    </source>
</reference>